<evidence type="ECO:0000313" key="2">
    <source>
        <dbReference type="EMBL" id="OCF50877.1"/>
    </source>
</evidence>
<organism evidence="2">
    <name type="scientific">Kwoniella pini CBS 10737</name>
    <dbReference type="NCBI Taxonomy" id="1296096"/>
    <lineage>
        <taxon>Eukaryota</taxon>
        <taxon>Fungi</taxon>
        <taxon>Dikarya</taxon>
        <taxon>Basidiomycota</taxon>
        <taxon>Agaricomycotina</taxon>
        <taxon>Tremellomycetes</taxon>
        <taxon>Tremellales</taxon>
        <taxon>Cryptococcaceae</taxon>
        <taxon>Kwoniella</taxon>
    </lineage>
</organism>
<dbReference type="OrthoDB" id="2564000at2759"/>
<sequence>MRAKEANGFGVWLSVGGEKLSMIKPQKAIYSFMAEDSLTLLIGEQRLGKIEKENGRIRMECYVCPVPHEDLTINMQLGRQKPWTGDWIAIPWIDGKRIHAFHVRKRWHVTHKMTTFFKEINGDMMECNLTSGNIVNPTFEDFAEGVERMDFQKGIISVLVYRGDIEKEKPTRKRISTRSRDDEPEFDERQEIASGSRHKVAKKAVYNETFHRDKDDRKHPFLTFVFKEYLIDNEVVDEAPAQQHPCQVSEAIRLKAEPDEELNQSHAEVSAPSISFTARPVNTNRHAKRELSDDSVRFEPQRARRGRPY</sequence>
<feature type="compositionally biased region" description="Basic and acidic residues" evidence="1">
    <location>
        <begin position="289"/>
        <end position="302"/>
    </location>
</feature>
<proteinExistence type="predicted"/>
<dbReference type="AlphaFoldDB" id="A0A1B9I5T3"/>
<reference evidence="2" key="1">
    <citation type="submission" date="2013-07" db="EMBL/GenBank/DDBJ databases">
        <title>The Genome Sequence of Cryptococcus pinus CBS10737.</title>
        <authorList>
            <consortium name="The Broad Institute Genome Sequencing Platform"/>
            <person name="Cuomo C."/>
            <person name="Litvintseva A."/>
            <person name="Chen Y."/>
            <person name="Heitman J."/>
            <person name="Sun S."/>
            <person name="Springer D."/>
            <person name="Dromer F."/>
            <person name="Young S.K."/>
            <person name="Zeng Q."/>
            <person name="Gargeya S."/>
            <person name="Fitzgerald M."/>
            <person name="Abouelleil A."/>
            <person name="Alvarado L."/>
            <person name="Berlin A.M."/>
            <person name="Chapman S.B."/>
            <person name="Dewar J."/>
            <person name="Goldberg J."/>
            <person name="Griggs A."/>
            <person name="Gujja S."/>
            <person name="Hansen M."/>
            <person name="Howarth C."/>
            <person name="Imamovic A."/>
            <person name="Larimer J."/>
            <person name="McCowan C."/>
            <person name="Murphy C."/>
            <person name="Pearson M."/>
            <person name="Priest M."/>
            <person name="Roberts A."/>
            <person name="Saif S."/>
            <person name="Shea T."/>
            <person name="Sykes S."/>
            <person name="Wortman J."/>
            <person name="Nusbaum C."/>
            <person name="Birren B."/>
        </authorList>
    </citation>
    <scope>NUCLEOTIDE SEQUENCE [LARGE SCALE GENOMIC DNA]</scope>
    <source>
        <strain evidence="2">CBS 10737</strain>
    </source>
</reference>
<accession>A0A1B9I5T3</accession>
<gene>
    <name evidence="2" type="ORF">I206_02935</name>
</gene>
<name>A0A1B9I5T3_9TREE</name>
<feature type="region of interest" description="Disordered" evidence="1">
    <location>
        <begin position="261"/>
        <end position="309"/>
    </location>
</feature>
<reference evidence="2" key="2">
    <citation type="submission" date="2016-07" db="EMBL/GenBank/DDBJ databases">
        <title>Evolution of pathogenesis and genome organization in the Tremellales.</title>
        <authorList>
            <person name="Cuomo C."/>
            <person name="Litvintseva A."/>
            <person name="Heitman J."/>
            <person name="Chen Y."/>
            <person name="Sun S."/>
            <person name="Springer D."/>
            <person name="Dromer F."/>
            <person name="Young S."/>
            <person name="Zeng Q."/>
            <person name="Chapman S."/>
            <person name="Gujja S."/>
            <person name="Saif S."/>
            <person name="Birren B."/>
        </authorList>
    </citation>
    <scope>NUCLEOTIDE SEQUENCE</scope>
    <source>
        <strain evidence="2">CBS 10737</strain>
    </source>
</reference>
<feature type="region of interest" description="Disordered" evidence="1">
    <location>
        <begin position="170"/>
        <end position="199"/>
    </location>
</feature>
<dbReference type="EMBL" id="KI894009">
    <property type="protein sequence ID" value="OCF50877.1"/>
    <property type="molecule type" value="Genomic_DNA"/>
</dbReference>
<evidence type="ECO:0000256" key="1">
    <source>
        <dbReference type="SAM" id="MobiDB-lite"/>
    </source>
</evidence>
<feature type="compositionally biased region" description="Polar residues" evidence="1">
    <location>
        <begin position="264"/>
        <end position="284"/>
    </location>
</feature>
<protein>
    <submittedName>
        <fullName evidence="2">Uncharacterized protein</fullName>
    </submittedName>
</protein>